<evidence type="ECO:0000313" key="2">
    <source>
        <dbReference type="EnsemblPlants" id="KEH18017"/>
    </source>
</evidence>
<sequence>MPFPKGSKEEEEKHVGGYTNYAGTIHKCCRKKPKLVNVESALDCYANNLYALCASEVKFLLILEIGSLAA</sequence>
<reference evidence="2" key="3">
    <citation type="submission" date="2015-04" db="UniProtKB">
        <authorList>
            <consortium name="EnsemblPlants"/>
        </authorList>
    </citation>
    <scope>IDENTIFICATION</scope>
    <source>
        <strain evidence="2">cv. Jemalong A17</strain>
    </source>
</reference>
<dbReference type="EMBL" id="CM001224">
    <property type="protein sequence ID" value="KEH18017.1"/>
    <property type="molecule type" value="Genomic_DNA"/>
</dbReference>
<organism evidence="1 3">
    <name type="scientific">Medicago truncatula</name>
    <name type="common">Barrel medic</name>
    <name type="synonym">Medicago tribuloides</name>
    <dbReference type="NCBI Taxonomy" id="3880"/>
    <lineage>
        <taxon>Eukaryota</taxon>
        <taxon>Viridiplantae</taxon>
        <taxon>Streptophyta</taxon>
        <taxon>Embryophyta</taxon>
        <taxon>Tracheophyta</taxon>
        <taxon>Spermatophyta</taxon>
        <taxon>Magnoliopsida</taxon>
        <taxon>eudicotyledons</taxon>
        <taxon>Gunneridae</taxon>
        <taxon>Pentapetalae</taxon>
        <taxon>rosids</taxon>
        <taxon>fabids</taxon>
        <taxon>Fabales</taxon>
        <taxon>Fabaceae</taxon>
        <taxon>Papilionoideae</taxon>
        <taxon>50 kb inversion clade</taxon>
        <taxon>NPAAA clade</taxon>
        <taxon>Hologalegina</taxon>
        <taxon>IRL clade</taxon>
        <taxon>Trifolieae</taxon>
        <taxon>Medicago</taxon>
    </lineage>
</organism>
<dbReference type="EnsemblPlants" id="KEH18017">
    <property type="protein sequence ID" value="KEH18017"/>
    <property type="gene ID" value="MTR_8g009940"/>
</dbReference>
<gene>
    <name evidence="1" type="ordered locus">MTR_8g009940</name>
</gene>
<dbReference type="HOGENOM" id="CLU_2761674_0_0_1"/>
<protein>
    <submittedName>
        <fullName evidence="1 2">Uncharacterized protein</fullName>
    </submittedName>
</protein>
<dbReference type="AlphaFoldDB" id="A0A072TKR4"/>
<accession>A0A072TKR4</accession>
<evidence type="ECO:0000313" key="1">
    <source>
        <dbReference type="EMBL" id="KEH18017.1"/>
    </source>
</evidence>
<keyword evidence="3" id="KW-1185">Reference proteome</keyword>
<dbReference type="Proteomes" id="UP000002051">
    <property type="component" value="Chromosome 8"/>
</dbReference>
<evidence type="ECO:0000313" key="3">
    <source>
        <dbReference type="Proteomes" id="UP000002051"/>
    </source>
</evidence>
<reference evidence="1 3" key="1">
    <citation type="journal article" date="2011" name="Nature">
        <title>The Medicago genome provides insight into the evolution of rhizobial symbioses.</title>
        <authorList>
            <person name="Young N.D."/>
            <person name="Debelle F."/>
            <person name="Oldroyd G.E."/>
            <person name="Geurts R."/>
            <person name="Cannon S.B."/>
            <person name="Udvardi M.K."/>
            <person name="Benedito V.A."/>
            <person name="Mayer K.F."/>
            <person name="Gouzy J."/>
            <person name="Schoof H."/>
            <person name="Van de Peer Y."/>
            <person name="Proost S."/>
            <person name="Cook D.R."/>
            <person name="Meyers B.C."/>
            <person name="Spannagl M."/>
            <person name="Cheung F."/>
            <person name="De Mita S."/>
            <person name="Krishnakumar V."/>
            <person name="Gundlach H."/>
            <person name="Zhou S."/>
            <person name="Mudge J."/>
            <person name="Bharti A.K."/>
            <person name="Murray J.D."/>
            <person name="Naoumkina M.A."/>
            <person name="Rosen B."/>
            <person name="Silverstein K.A."/>
            <person name="Tang H."/>
            <person name="Rombauts S."/>
            <person name="Zhao P.X."/>
            <person name="Zhou P."/>
            <person name="Barbe V."/>
            <person name="Bardou P."/>
            <person name="Bechner M."/>
            <person name="Bellec A."/>
            <person name="Berger A."/>
            <person name="Berges H."/>
            <person name="Bidwell S."/>
            <person name="Bisseling T."/>
            <person name="Choisne N."/>
            <person name="Couloux A."/>
            <person name="Denny R."/>
            <person name="Deshpande S."/>
            <person name="Dai X."/>
            <person name="Doyle J.J."/>
            <person name="Dudez A.M."/>
            <person name="Farmer A.D."/>
            <person name="Fouteau S."/>
            <person name="Franken C."/>
            <person name="Gibelin C."/>
            <person name="Gish J."/>
            <person name="Goldstein S."/>
            <person name="Gonzalez A.J."/>
            <person name="Green P.J."/>
            <person name="Hallab A."/>
            <person name="Hartog M."/>
            <person name="Hua A."/>
            <person name="Humphray S.J."/>
            <person name="Jeong D.H."/>
            <person name="Jing Y."/>
            <person name="Jocker A."/>
            <person name="Kenton S.M."/>
            <person name="Kim D.J."/>
            <person name="Klee K."/>
            <person name="Lai H."/>
            <person name="Lang C."/>
            <person name="Lin S."/>
            <person name="Macmil S.L."/>
            <person name="Magdelenat G."/>
            <person name="Matthews L."/>
            <person name="McCorrison J."/>
            <person name="Monaghan E.L."/>
            <person name="Mun J.H."/>
            <person name="Najar F.Z."/>
            <person name="Nicholson C."/>
            <person name="Noirot C."/>
            <person name="O'Bleness M."/>
            <person name="Paule C.R."/>
            <person name="Poulain J."/>
            <person name="Prion F."/>
            <person name="Qin B."/>
            <person name="Qu C."/>
            <person name="Retzel E.F."/>
            <person name="Riddle C."/>
            <person name="Sallet E."/>
            <person name="Samain S."/>
            <person name="Samson N."/>
            <person name="Sanders I."/>
            <person name="Saurat O."/>
            <person name="Scarpelli C."/>
            <person name="Schiex T."/>
            <person name="Segurens B."/>
            <person name="Severin A.J."/>
            <person name="Sherrier D.J."/>
            <person name="Shi R."/>
            <person name="Sims S."/>
            <person name="Singer S.R."/>
            <person name="Sinharoy S."/>
            <person name="Sterck L."/>
            <person name="Viollet A."/>
            <person name="Wang B.B."/>
            <person name="Wang K."/>
            <person name="Wang M."/>
            <person name="Wang X."/>
            <person name="Warfsmann J."/>
            <person name="Weissenbach J."/>
            <person name="White D.D."/>
            <person name="White J.D."/>
            <person name="Wiley G.B."/>
            <person name="Wincker P."/>
            <person name="Xing Y."/>
            <person name="Yang L."/>
            <person name="Yao Z."/>
            <person name="Ying F."/>
            <person name="Zhai J."/>
            <person name="Zhou L."/>
            <person name="Zuber A."/>
            <person name="Denarie J."/>
            <person name="Dixon R.A."/>
            <person name="May G.D."/>
            <person name="Schwartz D.C."/>
            <person name="Rogers J."/>
            <person name="Quetier F."/>
            <person name="Town C.D."/>
            <person name="Roe B.A."/>
        </authorList>
    </citation>
    <scope>NUCLEOTIDE SEQUENCE [LARGE SCALE GENOMIC DNA]</scope>
    <source>
        <strain evidence="1">A17</strain>
        <strain evidence="2 3">cv. Jemalong A17</strain>
    </source>
</reference>
<name>A0A072TKR4_MEDTR</name>
<reference evidence="1 3" key="2">
    <citation type="journal article" date="2014" name="BMC Genomics">
        <title>An improved genome release (version Mt4.0) for the model legume Medicago truncatula.</title>
        <authorList>
            <person name="Tang H."/>
            <person name="Krishnakumar V."/>
            <person name="Bidwell S."/>
            <person name="Rosen B."/>
            <person name="Chan A."/>
            <person name="Zhou S."/>
            <person name="Gentzbittel L."/>
            <person name="Childs K.L."/>
            <person name="Yandell M."/>
            <person name="Gundlach H."/>
            <person name="Mayer K.F."/>
            <person name="Schwartz D.C."/>
            <person name="Town C.D."/>
        </authorList>
    </citation>
    <scope>GENOME REANNOTATION</scope>
    <source>
        <strain evidence="1">A17</strain>
        <strain evidence="2 3">cv. Jemalong A17</strain>
    </source>
</reference>
<proteinExistence type="predicted"/>